<sequence length="474" mass="51300">MQGTVGNAAVTQLIQRAVPVQRFGQQQVSSGTGPGPNFVSQTPHTWLRTRPAAETPAGQLPWALSHDAPSLSPSAENPVPVRVSAKADLAVHDAPNLEPKEFYSSSSVLEESVAALRATGSFYRLKQRPETIRVAGSDGRRRTLNRVVAAPAPSSARRFGQRTEDECIEVAGLLMGIPRRRRRGEIIADDGRQYSEQRALELGHRMTPAGPGRPASGDGTFDERAAVEAYGAAHRAGTLVGAQEMGLNQYANPGVGQSFAITSLGSDGPDFAAPGGTRSPDDPPWNFHFGGVVARSGNDRVTMENYTRSAVSAVAELHTVLIQRYRQRTNPLIQRWQELRHPGRYTDPFAPVGPAMEAVRKLIDKEAARVGGDGEKEYLRLVDDAIKHERWYFRMYGGEPGQSFHEQVYGGGAANSVINPVTVAVQRPAQDLSGFYGTRMPPAGPQVPYLGPQVPYSAPQMPYPYGGYPGRPFG</sequence>
<organism evidence="1 2">
    <name type="scientific">Pseudonocardia xinjiangensis</name>
    <dbReference type="NCBI Taxonomy" id="75289"/>
    <lineage>
        <taxon>Bacteria</taxon>
        <taxon>Bacillati</taxon>
        <taxon>Actinomycetota</taxon>
        <taxon>Actinomycetes</taxon>
        <taxon>Pseudonocardiales</taxon>
        <taxon>Pseudonocardiaceae</taxon>
        <taxon>Pseudonocardia</taxon>
    </lineage>
</organism>
<keyword evidence="2" id="KW-1185">Reference proteome</keyword>
<reference evidence="1 2" key="1">
    <citation type="submission" date="2020-04" db="EMBL/GenBank/DDBJ databases">
        <authorList>
            <person name="Klaysubun C."/>
            <person name="Duangmal K."/>
            <person name="Lipun K."/>
        </authorList>
    </citation>
    <scope>NUCLEOTIDE SEQUENCE [LARGE SCALE GENOMIC DNA]</scope>
    <source>
        <strain evidence="1 2">JCM 11839</strain>
    </source>
</reference>
<evidence type="ECO:0000313" key="2">
    <source>
        <dbReference type="Proteomes" id="UP001296706"/>
    </source>
</evidence>
<evidence type="ECO:0000313" key="1">
    <source>
        <dbReference type="EMBL" id="NMH78382.1"/>
    </source>
</evidence>
<protein>
    <submittedName>
        <fullName evidence="1">Uncharacterized protein</fullName>
    </submittedName>
</protein>
<gene>
    <name evidence="1" type="ORF">HF577_14965</name>
</gene>
<proteinExistence type="predicted"/>
<dbReference type="RefSeq" id="WP_169396453.1">
    <property type="nucleotide sequence ID" value="NZ_BAAAJH010000047.1"/>
</dbReference>
<dbReference type="Proteomes" id="UP001296706">
    <property type="component" value="Unassembled WGS sequence"/>
</dbReference>
<dbReference type="EMBL" id="JAAXKY010000042">
    <property type="protein sequence ID" value="NMH78382.1"/>
    <property type="molecule type" value="Genomic_DNA"/>
</dbReference>
<comment type="caution">
    <text evidence="1">The sequence shown here is derived from an EMBL/GenBank/DDBJ whole genome shotgun (WGS) entry which is preliminary data.</text>
</comment>
<accession>A0ABX1REE4</accession>
<name>A0ABX1REE4_9PSEU</name>